<dbReference type="Proteomes" id="UP000522365">
    <property type="component" value="Unassembled WGS sequence"/>
</dbReference>
<feature type="transmembrane region" description="Helical" evidence="1">
    <location>
        <begin position="33"/>
        <end position="53"/>
    </location>
</feature>
<comment type="caution">
    <text evidence="2">The sequence shown here is derived from an EMBL/GenBank/DDBJ whole genome shotgun (WGS) entry which is preliminary data.</text>
</comment>
<dbReference type="InterPro" id="IPR019277">
    <property type="entry name" value="DUF2304"/>
</dbReference>
<evidence type="ECO:0000256" key="1">
    <source>
        <dbReference type="SAM" id="Phobius"/>
    </source>
</evidence>
<feature type="transmembrane region" description="Helical" evidence="1">
    <location>
        <begin position="65"/>
        <end position="82"/>
    </location>
</feature>
<dbReference type="RefSeq" id="WP_181503575.1">
    <property type="nucleotide sequence ID" value="NZ_JACDUK010000001.1"/>
</dbReference>
<dbReference type="Pfam" id="PF10066">
    <property type="entry name" value="DUF2304"/>
    <property type="match status" value="1"/>
</dbReference>
<gene>
    <name evidence="2" type="ORF">HNP89_000070</name>
</gene>
<proteinExistence type="predicted"/>
<name>A0A7J9NYN6_METMI</name>
<organism evidence="2 3">
    <name type="scientific">Methanococcus maripaludis</name>
    <name type="common">Methanococcus deltae</name>
    <dbReference type="NCBI Taxonomy" id="39152"/>
    <lineage>
        <taxon>Archaea</taxon>
        <taxon>Methanobacteriati</taxon>
        <taxon>Methanobacteriota</taxon>
        <taxon>Methanomada group</taxon>
        <taxon>Methanococci</taxon>
        <taxon>Methanococcales</taxon>
        <taxon>Methanococcaceae</taxon>
        <taxon>Methanococcus</taxon>
    </lineage>
</organism>
<evidence type="ECO:0000313" key="3">
    <source>
        <dbReference type="Proteomes" id="UP000522365"/>
    </source>
</evidence>
<keyword evidence="1" id="KW-1133">Transmembrane helix</keyword>
<sequence length="120" mass="13486">MEPVQIIGIIVGLIVILKIAVQAKKSAISPFTAVIWILGWIFVMLMVSFPNFLGKIASSLGVGRGIDVLVYFGIIILFFLVYKSYLREEHLEREITTIVSEIAINERYDKKTKGENNGKQ</sequence>
<evidence type="ECO:0008006" key="4">
    <source>
        <dbReference type="Google" id="ProtNLM"/>
    </source>
</evidence>
<protein>
    <recommendedName>
        <fullName evidence="4">DUF2304 domain-containing protein</fullName>
    </recommendedName>
</protein>
<dbReference type="EMBL" id="JACDUK010000001">
    <property type="protein sequence ID" value="MBA2852133.1"/>
    <property type="molecule type" value="Genomic_DNA"/>
</dbReference>
<evidence type="ECO:0000313" key="2">
    <source>
        <dbReference type="EMBL" id="MBA2852133.1"/>
    </source>
</evidence>
<keyword evidence="1" id="KW-0472">Membrane</keyword>
<dbReference type="AlphaFoldDB" id="A0A7J9NYN6"/>
<keyword evidence="1" id="KW-0812">Transmembrane</keyword>
<reference evidence="2 3" key="1">
    <citation type="submission" date="2020-07" db="EMBL/GenBank/DDBJ databases">
        <title>Genomic Encyclopedia of Type Strains, Phase IV (KMG-V): Genome sequencing to study the core and pangenomes of soil and plant-associated prokaryotes.</title>
        <authorList>
            <person name="Whitman W."/>
        </authorList>
    </citation>
    <scope>NUCLEOTIDE SEQUENCE [LARGE SCALE GENOMIC DNA]</scope>
    <source>
        <strain evidence="2 3">S1</strain>
    </source>
</reference>
<accession>A0A7J9NYN6</accession>
<feature type="transmembrane region" description="Helical" evidence="1">
    <location>
        <begin position="6"/>
        <end position="21"/>
    </location>
</feature>